<dbReference type="GO" id="GO:0005886">
    <property type="term" value="C:plasma membrane"/>
    <property type="evidence" value="ECO:0007669"/>
    <property type="project" value="TreeGrafter"/>
</dbReference>
<dbReference type="AlphaFoldDB" id="V6LSL8"/>
<dbReference type="EMBL" id="AUWU02000003">
    <property type="protein sequence ID" value="KAH0575722.1"/>
    <property type="molecule type" value="Genomic_DNA"/>
</dbReference>
<protein>
    <submittedName>
        <fullName evidence="2">Annexin 11</fullName>
    </submittedName>
</protein>
<dbReference type="PANTHER" id="PTHR10502">
    <property type="entry name" value="ANNEXIN"/>
    <property type="match status" value="1"/>
</dbReference>
<dbReference type="SUPFAM" id="SSF47874">
    <property type="entry name" value="Annexin"/>
    <property type="match status" value="1"/>
</dbReference>
<proteinExistence type="inferred from homology"/>
<reference evidence="2 3" key="1">
    <citation type="journal article" date="2014" name="PLoS Genet.">
        <title>The Genome of Spironucleus salmonicida Highlights a Fish Pathogen Adapted to Fluctuating Environments.</title>
        <authorList>
            <person name="Xu F."/>
            <person name="Jerlstrom-Hultqvist J."/>
            <person name="Einarsson E."/>
            <person name="Astvaldsson A."/>
            <person name="Svard S.G."/>
            <person name="Andersson J.O."/>
        </authorList>
    </citation>
    <scope>NUCLEOTIDE SEQUENCE</scope>
    <source>
        <strain evidence="3">ATCC 50377</strain>
    </source>
</reference>
<evidence type="ECO:0000313" key="4">
    <source>
        <dbReference type="Proteomes" id="UP000018208"/>
    </source>
</evidence>
<dbReference type="GO" id="GO:0005737">
    <property type="term" value="C:cytoplasm"/>
    <property type="evidence" value="ECO:0007669"/>
    <property type="project" value="TreeGrafter"/>
</dbReference>
<dbReference type="VEuPathDB" id="GiardiaDB:SS50377_23362"/>
<evidence type="ECO:0000313" key="3">
    <source>
        <dbReference type="EMBL" id="KAH0575722.1"/>
    </source>
</evidence>
<reference evidence="3" key="2">
    <citation type="submission" date="2020-12" db="EMBL/GenBank/DDBJ databases">
        <title>New Spironucleus salmonicida genome in near-complete chromosomes.</title>
        <authorList>
            <person name="Xu F."/>
            <person name="Kurt Z."/>
            <person name="Jimenez-Gonzalez A."/>
            <person name="Astvaldsson A."/>
            <person name="Andersson J.O."/>
            <person name="Svard S.G."/>
        </authorList>
    </citation>
    <scope>NUCLEOTIDE SEQUENCE</scope>
    <source>
        <strain evidence="3">ATCC 50377</strain>
    </source>
</reference>
<dbReference type="EMBL" id="KI546046">
    <property type="protein sequence ID" value="EST47233.1"/>
    <property type="molecule type" value="Genomic_DNA"/>
</dbReference>
<comment type="similarity">
    <text evidence="1">Belongs to the annexin family.</text>
</comment>
<dbReference type="GO" id="GO:0005544">
    <property type="term" value="F:calcium-dependent phospholipid binding"/>
    <property type="evidence" value="ECO:0007669"/>
    <property type="project" value="InterPro"/>
</dbReference>
<accession>V6LSL8</accession>
<organism evidence="2">
    <name type="scientific">Spironucleus salmonicida</name>
    <dbReference type="NCBI Taxonomy" id="348837"/>
    <lineage>
        <taxon>Eukaryota</taxon>
        <taxon>Metamonada</taxon>
        <taxon>Diplomonadida</taxon>
        <taxon>Hexamitidae</taxon>
        <taxon>Hexamitinae</taxon>
        <taxon>Spironucleus</taxon>
    </lineage>
</organism>
<dbReference type="GO" id="GO:0001786">
    <property type="term" value="F:phosphatidylserine binding"/>
    <property type="evidence" value="ECO:0007669"/>
    <property type="project" value="TreeGrafter"/>
</dbReference>
<keyword evidence="4" id="KW-1185">Reference proteome</keyword>
<sequence>MPDNQPALLDTITLHNTLEQMQNLKSGSISDKKFIEIIKKLTEDQFNQINREFYLQNKTSISQFIIDIIKDQATEDLCLAVLAPKYYIWSKSIHISFLDLLNNSDLLITAILSLDIIDLFKVKQQYKLQFKTDLVEDFNSFIQGHSFWQQLLRQWITRDTPGVVSSRFSVEKDAKALDLATKGSGTDIEIYVNIFTTSTTTEFKDIILNYENLVGVTFKKSLEDEFLTDSLDYYAAMLVTERLRSPEALTEFIFSYCFTEKNGDKPMLNFLISMFKDKVDLSKIKGAQSKIKQQINPIQAGNYQNAVLSFFGFK</sequence>
<dbReference type="InterPro" id="IPR037104">
    <property type="entry name" value="Annexin_sf"/>
</dbReference>
<gene>
    <name evidence="2" type="ORF">SS50377_12743</name>
    <name evidence="3" type="ORF">SS50377_23362</name>
</gene>
<dbReference type="Gene3D" id="1.10.220.10">
    <property type="entry name" value="Annexin"/>
    <property type="match status" value="2"/>
</dbReference>
<dbReference type="GO" id="GO:0005509">
    <property type="term" value="F:calcium ion binding"/>
    <property type="evidence" value="ECO:0007669"/>
    <property type="project" value="InterPro"/>
</dbReference>
<name>V6LSL8_9EUKA</name>
<dbReference type="Proteomes" id="UP000018208">
    <property type="component" value="Unassembled WGS sequence"/>
</dbReference>
<dbReference type="PANTHER" id="PTHR10502:SF102">
    <property type="entry name" value="ANNEXIN B11"/>
    <property type="match status" value="1"/>
</dbReference>
<evidence type="ECO:0000313" key="2">
    <source>
        <dbReference type="EMBL" id="EST47233.1"/>
    </source>
</evidence>
<evidence type="ECO:0000256" key="1">
    <source>
        <dbReference type="ARBA" id="ARBA00007831"/>
    </source>
</evidence>